<feature type="signal peptide" evidence="1">
    <location>
        <begin position="1"/>
        <end position="36"/>
    </location>
</feature>
<comment type="caution">
    <text evidence="2">The sequence shown here is derived from an EMBL/GenBank/DDBJ whole genome shotgun (WGS) entry which is preliminary data.</text>
</comment>
<protein>
    <submittedName>
        <fullName evidence="2">DUF4861 domain-containing protein</fullName>
    </submittedName>
</protein>
<dbReference type="Proteomes" id="UP001165393">
    <property type="component" value="Unassembled WGS sequence"/>
</dbReference>
<sequence>MSFTISNLSISIAAKTCLSASCLSLALIACSASDSANEQASQHANTPSETKVVMAYGRHVPERKDDFTWENDKVAFRVYGPAAKPTGISSGVDAWLKKVNYSIIDKWYAGYLKGISYHEDRGEGYDPYHTGPSRGVGGSAVWIDGKPYAASNWLDYTIHENKGDMVSFTLTYTVQTPLGQVDEDKTITLKLGEQMYHVSSTYKLDGQPARLPIAIGLATHDEKATVSSVQETGLISAWEMIDEQGLGSAVAMDPVLVERIEHLPKPEVDASHIWLFTHTDAQGHLEFRAGFGWQGAGEFDSEKAWLTYLDQQSTQWTWK</sequence>
<proteinExistence type="predicted"/>
<evidence type="ECO:0000313" key="2">
    <source>
        <dbReference type="EMBL" id="MCM2680675.1"/>
    </source>
</evidence>
<dbReference type="EMBL" id="JAMQGP010000007">
    <property type="protein sequence ID" value="MCM2680675.1"/>
    <property type="molecule type" value="Genomic_DNA"/>
</dbReference>
<dbReference type="AlphaFoldDB" id="A0AA41W842"/>
<name>A0AA41W842_9GAMM</name>
<keyword evidence="3" id="KW-1185">Reference proteome</keyword>
<dbReference type="RefSeq" id="WP_251262161.1">
    <property type="nucleotide sequence ID" value="NZ_JAMQGP010000007.1"/>
</dbReference>
<feature type="chain" id="PRO_5041397894" evidence="1">
    <location>
        <begin position="37"/>
        <end position="319"/>
    </location>
</feature>
<evidence type="ECO:0000256" key="1">
    <source>
        <dbReference type="SAM" id="SignalP"/>
    </source>
</evidence>
<keyword evidence="1" id="KW-0732">Signal</keyword>
<dbReference type="InterPro" id="IPR032342">
    <property type="entry name" value="DUF4861"/>
</dbReference>
<reference evidence="2 3" key="1">
    <citation type="journal article" date="2013" name="Antonie Van Leeuwenhoek">
        <title>Echinimonas agarilytica gen. nov., sp. nov., a new gammaproteobacterium isolated from the sea urchin Strongylocentrotus intermedius.</title>
        <authorList>
            <person name="Nedashkovskaya O.I."/>
            <person name="Stenkova A.M."/>
            <person name="Zhukova N.V."/>
            <person name="Van Trappen S."/>
            <person name="Lee J.S."/>
            <person name="Kim S.B."/>
        </authorList>
    </citation>
    <scope>NUCLEOTIDE SEQUENCE [LARGE SCALE GENOMIC DNA]</scope>
    <source>
        <strain evidence="2 3">KMM 6351</strain>
    </source>
</reference>
<accession>A0AA41W842</accession>
<organism evidence="2 3">
    <name type="scientific">Echinimonas agarilytica</name>
    <dbReference type="NCBI Taxonomy" id="1215918"/>
    <lineage>
        <taxon>Bacteria</taxon>
        <taxon>Pseudomonadati</taxon>
        <taxon>Pseudomonadota</taxon>
        <taxon>Gammaproteobacteria</taxon>
        <taxon>Alteromonadales</taxon>
        <taxon>Echinimonadaceae</taxon>
        <taxon>Echinimonas</taxon>
    </lineage>
</organism>
<gene>
    <name evidence="2" type="ORF">NAF29_13485</name>
</gene>
<evidence type="ECO:0000313" key="3">
    <source>
        <dbReference type="Proteomes" id="UP001165393"/>
    </source>
</evidence>
<dbReference type="Pfam" id="PF16153">
    <property type="entry name" value="DUF4861"/>
    <property type="match status" value="1"/>
</dbReference>